<name>A0A315ZSB1_9ACTN</name>
<keyword evidence="2" id="KW-1185">Reference proteome</keyword>
<sequence length="209" mass="23096">MTAFASMALRDIPRPDFADCLLVPLANDEPLDARTWAGELFSFTAMPGWVRGAMQIRQLLAPFIGVRRANRGVFAVREGDADEALIAADETHLLFRYAVAIHREQRLLSVTTTVRLLGWRGRLYFLPVRVVHPLAMQALVKWGPAQPATSPRGGRLSLSFDPLRRRVRAHRPAYQRAERRLGDCLTPAGAQDPGASLAAFARAPTCASQ</sequence>
<dbReference type="Proteomes" id="UP000245469">
    <property type="component" value="Unassembled WGS sequence"/>
</dbReference>
<accession>A0A315ZSB1</accession>
<dbReference type="Pfam" id="PF11066">
    <property type="entry name" value="DUF2867"/>
    <property type="match status" value="1"/>
</dbReference>
<dbReference type="AlphaFoldDB" id="A0A315ZSB1"/>
<organism evidence="1 2">
    <name type="scientific">Quadrisphaera granulorum</name>
    <dbReference type="NCBI Taxonomy" id="317664"/>
    <lineage>
        <taxon>Bacteria</taxon>
        <taxon>Bacillati</taxon>
        <taxon>Actinomycetota</taxon>
        <taxon>Actinomycetes</taxon>
        <taxon>Kineosporiales</taxon>
        <taxon>Kineosporiaceae</taxon>
        <taxon>Quadrisphaera</taxon>
    </lineage>
</organism>
<evidence type="ECO:0000313" key="2">
    <source>
        <dbReference type="Proteomes" id="UP000245469"/>
    </source>
</evidence>
<dbReference type="InterPro" id="IPR021295">
    <property type="entry name" value="DUF2867"/>
</dbReference>
<evidence type="ECO:0000313" key="1">
    <source>
        <dbReference type="EMBL" id="PWJ48179.1"/>
    </source>
</evidence>
<gene>
    <name evidence="1" type="ORF">BXY45_13259</name>
</gene>
<dbReference type="OrthoDB" id="4470938at2"/>
<comment type="caution">
    <text evidence="1">The sequence shown here is derived from an EMBL/GenBank/DDBJ whole genome shotgun (WGS) entry which is preliminary data.</text>
</comment>
<proteinExistence type="predicted"/>
<protein>
    <submittedName>
        <fullName evidence="1">Uncharacterized protein DUF2867</fullName>
    </submittedName>
</protein>
<dbReference type="RefSeq" id="WP_109776160.1">
    <property type="nucleotide sequence ID" value="NZ_QGDQ01000032.1"/>
</dbReference>
<reference evidence="1 2" key="1">
    <citation type="submission" date="2018-03" db="EMBL/GenBank/DDBJ databases">
        <title>Genomic Encyclopedia of Archaeal and Bacterial Type Strains, Phase II (KMG-II): from individual species to whole genera.</title>
        <authorList>
            <person name="Goeker M."/>
        </authorList>
    </citation>
    <scope>NUCLEOTIDE SEQUENCE [LARGE SCALE GENOMIC DNA]</scope>
    <source>
        <strain evidence="1 2">DSM 44889</strain>
    </source>
</reference>
<dbReference type="EMBL" id="QGDQ01000032">
    <property type="protein sequence ID" value="PWJ48179.1"/>
    <property type="molecule type" value="Genomic_DNA"/>
</dbReference>